<feature type="domain" description="Yippee" evidence="5">
    <location>
        <begin position="15"/>
        <end position="116"/>
    </location>
</feature>
<evidence type="ECO:0000256" key="4">
    <source>
        <dbReference type="RuleBase" id="RU110713"/>
    </source>
</evidence>
<dbReference type="InterPro" id="IPR034751">
    <property type="entry name" value="Yippee"/>
</dbReference>
<dbReference type="PANTHER" id="PTHR13848">
    <property type="entry name" value="PROTEIN YIPPEE-LIKE CG15309-RELATED"/>
    <property type="match status" value="1"/>
</dbReference>
<organism evidence="6">
    <name type="scientific">Sesamum radiatum</name>
    <name type="common">Black benniseed</name>
    <dbReference type="NCBI Taxonomy" id="300843"/>
    <lineage>
        <taxon>Eukaryota</taxon>
        <taxon>Viridiplantae</taxon>
        <taxon>Streptophyta</taxon>
        <taxon>Embryophyta</taxon>
        <taxon>Tracheophyta</taxon>
        <taxon>Spermatophyta</taxon>
        <taxon>Magnoliopsida</taxon>
        <taxon>eudicotyledons</taxon>
        <taxon>Gunneridae</taxon>
        <taxon>Pentapetalae</taxon>
        <taxon>asterids</taxon>
        <taxon>lamiids</taxon>
        <taxon>Lamiales</taxon>
        <taxon>Pedaliaceae</taxon>
        <taxon>Sesamum</taxon>
    </lineage>
</organism>
<reference evidence="6" key="1">
    <citation type="submission" date="2020-06" db="EMBL/GenBank/DDBJ databases">
        <authorList>
            <person name="Li T."/>
            <person name="Hu X."/>
            <person name="Zhang T."/>
            <person name="Song X."/>
            <person name="Zhang H."/>
            <person name="Dai N."/>
            <person name="Sheng W."/>
            <person name="Hou X."/>
            <person name="Wei L."/>
        </authorList>
    </citation>
    <scope>NUCLEOTIDE SEQUENCE</scope>
    <source>
        <strain evidence="6">G02</strain>
        <tissue evidence="6">Leaf</tissue>
    </source>
</reference>
<dbReference type="GO" id="GO:0046872">
    <property type="term" value="F:metal ion binding"/>
    <property type="evidence" value="ECO:0007669"/>
    <property type="project" value="UniProtKB-KW"/>
</dbReference>
<protein>
    <recommendedName>
        <fullName evidence="4">Protein yippee-like</fullName>
    </recommendedName>
</protein>
<dbReference type="PROSITE" id="PS51792">
    <property type="entry name" value="YIPPEE"/>
    <property type="match status" value="1"/>
</dbReference>
<name>A0AAW2ULT0_SESRA</name>
<evidence type="ECO:0000256" key="1">
    <source>
        <dbReference type="ARBA" id="ARBA00005613"/>
    </source>
</evidence>
<evidence type="ECO:0000259" key="5">
    <source>
        <dbReference type="PROSITE" id="PS51792"/>
    </source>
</evidence>
<evidence type="ECO:0000313" key="6">
    <source>
        <dbReference type="EMBL" id="KAL0417830.1"/>
    </source>
</evidence>
<dbReference type="Pfam" id="PF03226">
    <property type="entry name" value="Yippee-Mis18"/>
    <property type="match status" value="1"/>
</dbReference>
<dbReference type="InterPro" id="IPR004910">
    <property type="entry name" value="Yippee/Mis18/Cereblon"/>
</dbReference>
<dbReference type="InterPro" id="IPR039058">
    <property type="entry name" value="Yippee_fam"/>
</dbReference>
<keyword evidence="3" id="KW-0862">Zinc</keyword>
<keyword evidence="2" id="KW-0479">Metal-binding</keyword>
<evidence type="ECO:0000256" key="3">
    <source>
        <dbReference type="ARBA" id="ARBA00022833"/>
    </source>
</evidence>
<dbReference type="EMBL" id="JACGWJ010000005">
    <property type="protein sequence ID" value="KAL0417830.1"/>
    <property type="molecule type" value="Genomic_DNA"/>
</dbReference>
<reference evidence="6" key="2">
    <citation type="journal article" date="2024" name="Plant">
        <title>Genomic evolution and insights into agronomic trait innovations of Sesamum species.</title>
        <authorList>
            <person name="Miao H."/>
            <person name="Wang L."/>
            <person name="Qu L."/>
            <person name="Liu H."/>
            <person name="Sun Y."/>
            <person name="Le M."/>
            <person name="Wang Q."/>
            <person name="Wei S."/>
            <person name="Zheng Y."/>
            <person name="Lin W."/>
            <person name="Duan Y."/>
            <person name="Cao H."/>
            <person name="Xiong S."/>
            <person name="Wang X."/>
            <person name="Wei L."/>
            <person name="Li C."/>
            <person name="Ma Q."/>
            <person name="Ju M."/>
            <person name="Zhao R."/>
            <person name="Li G."/>
            <person name="Mu C."/>
            <person name="Tian Q."/>
            <person name="Mei H."/>
            <person name="Zhang T."/>
            <person name="Gao T."/>
            <person name="Zhang H."/>
        </authorList>
    </citation>
    <scope>NUCLEOTIDE SEQUENCE</scope>
    <source>
        <strain evidence="6">G02</strain>
    </source>
</reference>
<evidence type="ECO:0000256" key="2">
    <source>
        <dbReference type="ARBA" id="ARBA00022723"/>
    </source>
</evidence>
<sequence>MGRLFLREFDQPSPDYLMCKSCQTPIALPEDFYCFTPDEQAGVYGLVFHDRERRIINVIVDKAVQHRQVGADKVADIYCIKCGDTLGWKYIEIGGAQLFIRDGMVQLRKDKVQRRHGDRIINGEAREAVQNHILE</sequence>
<accession>A0AAW2ULT0</accession>
<gene>
    <name evidence="6" type="ORF">Sradi_1196500</name>
</gene>
<comment type="similarity">
    <text evidence="1 4">Belongs to the yippee family.</text>
</comment>
<proteinExistence type="inferred from homology"/>
<dbReference type="AlphaFoldDB" id="A0AAW2ULT0"/>
<comment type="caution">
    <text evidence="6">The sequence shown here is derived from an EMBL/GenBank/DDBJ whole genome shotgun (WGS) entry which is preliminary data.</text>
</comment>